<proteinExistence type="predicted"/>
<dbReference type="SUPFAM" id="SSF111283">
    <property type="entry name" value="Putative modulator of DNA gyrase, PmbA/TldD"/>
    <property type="match status" value="1"/>
</dbReference>
<dbReference type="AlphaFoldDB" id="A0A1T3P2Z1"/>
<dbReference type="eggNOG" id="COG0312">
    <property type="taxonomic scope" value="Bacteria"/>
</dbReference>
<gene>
    <name evidence="3" type="ORF">B4N89_23200</name>
</gene>
<organism evidence="3 4">
    <name type="scientific">Embleya scabrispora</name>
    <dbReference type="NCBI Taxonomy" id="159449"/>
    <lineage>
        <taxon>Bacteria</taxon>
        <taxon>Bacillati</taxon>
        <taxon>Actinomycetota</taxon>
        <taxon>Actinomycetes</taxon>
        <taxon>Kitasatosporales</taxon>
        <taxon>Streptomycetaceae</taxon>
        <taxon>Embleya</taxon>
    </lineage>
</organism>
<dbReference type="InterPro" id="IPR035068">
    <property type="entry name" value="TldD/PmbA_N"/>
</dbReference>
<keyword evidence="4" id="KW-1185">Reference proteome</keyword>
<dbReference type="InterPro" id="IPR036059">
    <property type="entry name" value="TldD/PmbA_sf"/>
</dbReference>
<evidence type="ECO:0000256" key="1">
    <source>
        <dbReference type="SAM" id="MobiDB-lite"/>
    </source>
</evidence>
<comment type="caution">
    <text evidence="3">The sequence shown here is derived from an EMBL/GenBank/DDBJ whole genome shotgun (WGS) entry which is preliminary data.</text>
</comment>
<dbReference type="Pfam" id="PF19289">
    <property type="entry name" value="PmbA_TldD_3rd"/>
    <property type="match status" value="1"/>
</dbReference>
<accession>A0A1T3P2Z1</accession>
<dbReference type="GO" id="GO:0006508">
    <property type="term" value="P:proteolysis"/>
    <property type="evidence" value="ECO:0007669"/>
    <property type="project" value="InterPro"/>
</dbReference>
<feature type="domain" description="Metalloprotease TldD/E C-terminal" evidence="2">
    <location>
        <begin position="231"/>
        <end position="463"/>
    </location>
</feature>
<dbReference type="Proteomes" id="UP000190037">
    <property type="component" value="Unassembled WGS sequence"/>
</dbReference>
<feature type="region of interest" description="Disordered" evidence="1">
    <location>
        <begin position="95"/>
        <end position="114"/>
    </location>
</feature>
<protein>
    <submittedName>
        <fullName evidence="3">Peptidase</fullName>
    </submittedName>
</protein>
<dbReference type="GO" id="GO:0008237">
    <property type="term" value="F:metallopeptidase activity"/>
    <property type="evidence" value="ECO:0007669"/>
    <property type="project" value="InterPro"/>
</dbReference>
<evidence type="ECO:0000259" key="2">
    <source>
        <dbReference type="Pfam" id="PF19289"/>
    </source>
</evidence>
<evidence type="ECO:0000313" key="4">
    <source>
        <dbReference type="Proteomes" id="UP000190037"/>
    </source>
</evidence>
<sequence length="469" mass="49776">MSGGQTVVTRPDETVERALALSKADGCVVIAEETSAANLRWAGNALTTNGETRGRRVTVVATVAGTEGTASGTVSRSGVTVDRLEGLVRAAEAAAREAGPAEDARPLLGASGGPDDGFAEAPAQTSIGVFADFAPELGAAFGRAREADRLLYGFASHQLTSSYVGTSAGLRRRHDQPTGHVELNAKSGDLTRSAWGGTPTRDFRDVDLAALDADLAERLSWATRTIDLPAGRYETLLPPSAVADLMVYMYWQGGARDAHEGRTVFSKPGGGTRVGDRLTELPLTLYSDPNHPGLESAPFTIAHASSDTASVFDNGLPLERTNWVTDGVLTALSTNRHTAELTGLAVAPEIDNLILDAPAGGPTLAEMVASTERGLLLTCLWYIREVDPQTLLLTGLTRDGVYLVEGGEVVGAVNNFRFNESPVDVLGRAVEAGRTERTYPREWGDWFTRAAMPALRVRDFNMSSPSRAQ</sequence>
<dbReference type="OrthoDB" id="9763230at2"/>
<dbReference type="InterPro" id="IPR045569">
    <property type="entry name" value="Metalloprtase-TldD/E_C"/>
</dbReference>
<name>A0A1T3P2Z1_9ACTN</name>
<dbReference type="Gene3D" id="3.30.2290.10">
    <property type="entry name" value="PmbA/TldD superfamily"/>
    <property type="match status" value="1"/>
</dbReference>
<dbReference type="RefSeq" id="WP_078977743.1">
    <property type="nucleotide sequence ID" value="NZ_MWQN01000001.1"/>
</dbReference>
<reference evidence="3 4" key="1">
    <citation type="submission" date="2017-03" db="EMBL/GenBank/DDBJ databases">
        <title>Draft genome sequence of Streptomyces scabrisporus NF3, endophyte isolated from Amphipterygium adstringens.</title>
        <authorList>
            <person name="Vazquez M."/>
            <person name="Ceapa C.D."/>
            <person name="Rodriguez Luna D."/>
            <person name="Sanchez Esquivel S."/>
        </authorList>
    </citation>
    <scope>NUCLEOTIDE SEQUENCE [LARGE SCALE GENOMIC DNA]</scope>
    <source>
        <strain evidence="3 4">NF3</strain>
    </source>
</reference>
<dbReference type="STRING" id="159449.B4N89_23200"/>
<dbReference type="EMBL" id="MWQN01000001">
    <property type="protein sequence ID" value="OPC83457.1"/>
    <property type="molecule type" value="Genomic_DNA"/>
</dbReference>
<evidence type="ECO:0000313" key="3">
    <source>
        <dbReference type="EMBL" id="OPC83457.1"/>
    </source>
</evidence>
<dbReference type="PANTHER" id="PTHR43666">
    <property type="entry name" value="TLDD PROTEIN"/>
    <property type="match status" value="1"/>
</dbReference>
<dbReference type="PANTHER" id="PTHR43666:SF1">
    <property type="entry name" value="CONSERVED PROTEIN"/>
    <property type="match status" value="1"/>
</dbReference>